<protein>
    <submittedName>
        <fullName evidence="1">Uncharacterized protein</fullName>
    </submittedName>
</protein>
<gene>
    <name evidence="1" type="ORF">PLOB_00017546</name>
</gene>
<sequence>MRVKDRKTVTTALAMNSEPTMLLGALPEIDSPADTDFRISPDDLSRRARHLDMILTHFWKRWRAE</sequence>
<proteinExistence type="predicted"/>
<feature type="non-terminal residue" evidence="1">
    <location>
        <position position="65"/>
    </location>
</feature>
<keyword evidence="2" id="KW-1185">Reference proteome</keyword>
<organism evidence="1 2">
    <name type="scientific">Porites lobata</name>
    <dbReference type="NCBI Taxonomy" id="104759"/>
    <lineage>
        <taxon>Eukaryota</taxon>
        <taxon>Metazoa</taxon>
        <taxon>Cnidaria</taxon>
        <taxon>Anthozoa</taxon>
        <taxon>Hexacorallia</taxon>
        <taxon>Scleractinia</taxon>
        <taxon>Fungiina</taxon>
        <taxon>Poritidae</taxon>
        <taxon>Porites</taxon>
    </lineage>
</organism>
<accession>A0ABN8R9S6</accession>
<reference evidence="1 2" key="1">
    <citation type="submission" date="2022-05" db="EMBL/GenBank/DDBJ databases">
        <authorList>
            <consortium name="Genoscope - CEA"/>
            <person name="William W."/>
        </authorList>
    </citation>
    <scope>NUCLEOTIDE SEQUENCE [LARGE SCALE GENOMIC DNA]</scope>
</reference>
<evidence type="ECO:0000313" key="1">
    <source>
        <dbReference type="EMBL" id="CAH3176135.1"/>
    </source>
</evidence>
<dbReference type="EMBL" id="CALNXK010000209">
    <property type="protein sequence ID" value="CAH3176135.1"/>
    <property type="molecule type" value="Genomic_DNA"/>
</dbReference>
<name>A0ABN8R9S6_9CNID</name>
<evidence type="ECO:0000313" key="2">
    <source>
        <dbReference type="Proteomes" id="UP001159405"/>
    </source>
</evidence>
<dbReference type="Proteomes" id="UP001159405">
    <property type="component" value="Unassembled WGS sequence"/>
</dbReference>
<comment type="caution">
    <text evidence="1">The sequence shown here is derived from an EMBL/GenBank/DDBJ whole genome shotgun (WGS) entry which is preliminary data.</text>
</comment>